<accession>A0ABV8GRK7</accession>
<gene>
    <name evidence="9" type="ORF">ACFOUV_00010</name>
</gene>
<feature type="transmembrane region" description="Helical" evidence="7">
    <location>
        <begin position="129"/>
        <end position="150"/>
    </location>
</feature>
<keyword evidence="3 7" id="KW-0812">Transmembrane</keyword>
<dbReference type="Pfam" id="PF01569">
    <property type="entry name" value="PAP2"/>
    <property type="match status" value="1"/>
</dbReference>
<feature type="transmembrane region" description="Helical" evidence="7">
    <location>
        <begin position="156"/>
        <end position="175"/>
    </location>
</feature>
<evidence type="ECO:0000256" key="5">
    <source>
        <dbReference type="ARBA" id="ARBA00022989"/>
    </source>
</evidence>
<keyword evidence="6 7" id="KW-0472">Membrane</keyword>
<comment type="caution">
    <text evidence="9">The sequence shown here is derived from an EMBL/GenBank/DDBJ whole genome shotgun (WGS) entry which is preliminary data.</text>
</comment>
<evidence type="ECO:0000259" key="8">
    <source>
        <dbReference type="SMART" id="SM00014"/>
    </source>
</evidence>
<dbReference type="SMART" id="SM00014">
    <property type="entry name" value="acidPPc"/>
    <property type="match status" value="1"/>
</dbReference>
<dbReference type="InterPro" id="IPR036938">
    <property type="entry name" value="PAP2/HPO_sf"/>
</dbReference>
<dbReference type="InterPro" id="IPR000326">
    <property type="entry name" value="PAP2/HPO"/>
</dbReference>
<dbReference type="RefSeq" id="WP_379494711.1">
    <property type="nucleotide sequence ID" value="NZ_JBHSAO010000001.1"/>
</dbReference>
<keyword evidence="2" id="KW-1003">Cell membrane</keyword>
<dbReference type="SUPFAM" id="SSF48317">
    <property type="entry name" value="Acid phosphatase/Vanadium-dependent haloperoxidase"/>
    <property type="match status" value="1"/>
</dbReference>
<comment type="subcellular location">
    <subcellularLocation>
        <location evidence="1">Cell membrane</location>
        <topology evidence="1">Multi-pass membrane protein</topology>
    </subcellularLocation>
</comment>
<dbReference type="Proteomes" id="UP001595772">
    <property type="component" value="Unassembled WGS sequence"/>
</dbReference>
<evidence type="ECO:0000313" key="10">
    <source>
        <dbReference type="Proteomes" id="UP001595772"/>
    </source>
</evidence>
<evidence type="ECO:0000256" key="6">
    <source>
        <dbReference type="ARBA" id="ARBA00023136"/>
    </source>
</evidence>
<dbReference type="EMBL" id="JBHSAO010000001">
    <property type="protein sequence ID" value="MFC4022193.1"/>
    <property type="molecule type" value="Genomic_DNA"/>
</dbReference>
<organism evidence="9 10">
    <name type="scientific">Oceanobacillus longus</name>
    <dbReference type="NCBI Taxonomy" id="930120"/>
    <lineage>
        <taxon>Bacteria</taxon>
        <taxon>Bacillati</taxon>
        <taxon>Bacillota</taxon>
        <taxon>Bacilli</taxon>
        <taxon>Bacillales</taxon>
        <taxon>Bacillaceae</taxon>
        <taxon>Oceanobacillus</taxon>
    </lineage>
</organism>
<keyword evidence="4" id="KW-0378">Hydrolase</keyword>
<dbReference type="Gene3D" id="1.20.144.10">
    <property type="entry name" value="Phosphatidic acid phosphatase type 2/haloperoxidase"/>
    <property type="match status" value="1"/>
</dbReference>
<feature type="domain" description="Phosphatidic acid phosphatase type 2/haloperoxidase" evidence="8">
    <location>
        <begin position="59"/>
        <end position="171"/>
    </location>
</feature>
<dbReference type="PANTHER" id="PTHR14969">
    <property type="entry name" value="SPHINGOSINE-1-PHOSPHATE PHOSPHOHYDROLASE"/>
    <property type="match status" value="1"/>
</dbReference>
<keyword evidence="10" id="KW-1185">Reference proteome</keyword>
<dbReference type="PANTHER" id="PTHR14969:SF62">
    <property type="entry name" value="DECAPRENYLPHOSPHORYL-5-PHOSPHORIBOSE PHOSPHATASE RV3807C-RELATED"/>
    <property type="match status" value="1"/>
</dbReference>
<sequence length="183" mass="20700">MEKLFAHFYTVECKLFKYINQFFERRHLNLFLRTITHLGDAKWTISILLLFILFSSSSIQLTAIASAISLTISHIPVALAKKLFPRRRPYLALPQIDVTDNPLKDHSFPSGHTTAIFSIVTPFILLNPIWTIILVPIAILVGISRIYLGLHYPSDVVVGCLIGWSAGTISYAFMVSNFTNMFL</sequence>
<evidence type="ECO:0000256" key="1">
    <source>
        <dbReference type="ARBA" id="ARBA00004651"/>
    </source>
</evidence>
<keyword evidence="5 7" id="KW-1133">Transmembrane helix</keyword>
<evidence type="ECO:0000256" key="3">
    <source>
        <dbReference type="ARBA" id="ARBA00022692"/>
    </source>
</evidence>
<reference evidence="10" key="1">
    <citation type="journal article" date="2019" name="Int. J. Syst. Evol. Microbiol.">
        <title>The Global Catalogue of Microorganisms (GCM) 10K type strain sequencing project: providing services to taxonomists for standard genome sequencing and annotation.</title>
        <authorList>
            <consortium name="The Broad Institute Genomics Platform"/>
            <consortium name="The Broad Institute Genome Sequencing Center for Infectious Disease"/>
            <person name="Wu L."/>
            <person name="Ma J."/>
        </authorList>
    </citation>
    <scope>NUCLEOTIDE SEQUENCE [LARGE SCALE GENOMIC DNA]</scope>
    <source>
        <strain evidence="10">IBRC-M 10703</strain>
    </source>
</reference>
<evidence type="ECO:0000256" key="4">
    <source>
        <dbReference type="ARBA" id="ARBA00022801"/>
    </source>
</evidence>
<protein>
    <submittedName>
        <fullName evidence="9">Phosphatase PAP2 family protein</fullName>
    </submittedName>
</protein>
<name>A0ABV8GRK7_9BACI</name>
<evidence type="ECO:0000256" key="7">
    <source>
        <dbReference type="SAM" id="Phobius"/>
    </source>
</evidence>
<proteinExistence type="predicted"/>
<evidence type="ECO:0000313" key="9">
    <source>
        <dbReference type="EMBL" id="MFC4022193.1"/>
    </source>
</evidence>
<evidence type="ECO:0000256" key="2">
    <source>
        <dbReference type="ARBA" id="ARBA00022475"/>
    </source>
</evidence>